<sequence length="124" mass="14324">MLRDNSHIGARSRSSNPLTKTCYICGRDFGSKSIIIHEPQCILKWEREQAKLPKAQRRPLPTKPEIIINKEGKIDIEKTNEKAREVSQANLEQCKWCNRTFEADRLAVHNRSCTQDRPAKKVPK</sequence>
<accession>A0AC35TSF7</accession>
<proteinExistence type="predicted"/>
<name>A0AC35TSF7_9BILA</name>
<organism evidence="1 2">
    <name type="scientific">Rhabditophanes sp. KR3021</name>
    <dbReference type="NCBI Taxonomy" id="114890"/>
    <lineage>
        <taxon>Eukaryota</taxon>
        <taxon>Metazoa</taxon>
        <taxon>Ecdysozoa</taxon>
        <taxon>Nematoda</taxon>
        <taxon>Chromadorea</taxon>
        <taxon>Rhabditida</taxon>
        <taxon>Tylenchina</taxon>
        <taxon>Panagrolaimomorpha</taxon>
        <taxon>Strongyloidoidea</taxon>
        <taxon>Alloionematidae</taxon>
        <taxon>Rhabditophanes</taxon>
    </lineage>
</organism>
<protein>
    <submittedName>
        <fullName evidence="2">Zinc finger protein 474</fullName>
    </submittedName>
</protein>
<dbReference type="WBParaSite" id="RSKR_0000385100.1">
    <property type="protein sequence ID" value="RSKR_0000385100.1"/>
    <property type="gene ID" value="RSKR_0000385100"/>
</dbReference>
<dbReference type="Proteomes" id="UP000095286">
    <property type="component" value="Unplaced"/>
</dbReference>
<evidence type="ECO:0000313" key="1">
    <source>
        <dbReference type="Proteomes" id="UP000095286"/>
    </source>
</evidence>
<evidence type="ECO:0000313" key="2">
    <source>
        <dbReference type="WBParaSite" id="RSKR_0000385100.1"/>
    </source>
</evidence>
<reference evidence="2" key="1">
    <citation type="submission" date="2016-11" db="UniProtKB">
        <authorList>
            <consortium name="WormBaseParasite"/>
        </authorList>
    </citation>
    <scope>IDENTIFICATION</scope>
    <source>
        <strain evidence="2">KR3021</strain>
    </source>
</reference>